<evidence type="ECO:0000256" key="2">
    <source>
        <dbReference type="ARBA" id="ARBA00005592"/>
    </source>
</evidence>
<keyword evidence="3" id="KW-0964">Secreted</keyword>
<dbReference type="PANTHER" id="PTHR33191">
    <property type="entry name" value="RIPENING-RELATED PROTEIN 2-RELATED"/>
    <property type="match status" value="1"/>
</dbReference>
<keyword evidence="7" id="KW-1185">Reference proteome</keyword>
<evidence type="ECO:0008006" key="8">
    <source>
        <dbReference type="Google" id="ProtNLM"/>
    </source>
</evidence>
<dbReference type="Pfam" id="PF24300">
    <property type="entry name" value="KWL1"/>
    <property type="match status" value="2"/>
</dbReference>
<comment type="similarity">
    <text evidence="2">Belongs to the kiwellin family.</text>
</comment>
<dbReference type="PANTHER" id="PTHR33191:SF58">
    <property type="entry name" value="RIPENING-RELATED PROTEIN 1"/>
    <property type="match status" value="1"/>
</dbReference>
<evidence type="ECO:0000256" key="4">
    <source>
        <dbReference type="ARBA" id="ARBA00022729"/>
    </source>
</evidence>
<comment type="subcellular location">
    <subcellularLocation>
        <location evidence="1">Secreted</location>
    </subcellularLocation>
</comment>
<organism evidence="6 7">
    <name type="scientific">Dillenia turbinata</name>
    <dbReference type="NCBI Taxonomy" id="194707"/>
    <lineage>
        <taxon>Eukaryota</taxon>
        <taxon>Viridiplantae</taxon>
        <taxon>Streptophyta</taxon>
        <taxon>Embryophyta</taxon>
        <taxon>Tracheophyta</taxon>
        <taxon>Spermatophyta</taxon>
        <taxon>Magnoliopsida</taxon>
        <taxon>eudicotyledons</taxon>
        <taxon>Gunneridae</taxon>
        <taxon>Pentapetalae</taxon>
        <taxon>Dilleniales</taxon>
        <taxon>Dilleniaceae</taxon>
        <taxon>Dillenia</taxon>
    </lineage>
</organism>
<dbReference type="CDD" id="cd22270">
    <property type="entry name" value="DPBB_kiwellin-like"/>
    <property type="match status" value="2"/>
</dbReference>
<dbReference type="InterPro" id="IPR039271">
    <property type="entry name" value="Kiwellin-like"/>
</dbReference>
<name>A0AAN8UZ44_9MAGN</name>
<evidence type="ECO:0000256" key="3">
    <source>
        <dbReference type="ARBA" id="ARBA00022525"/>
    </source>
</evidence>
<dbReference type="InterPro" id="IPR036908">
    <property type="entry name" value="RlpA-like_sf"/>
</dbReference>
<comment type="caution">
    <text evidence="6">The sequence shown here is derived from an EMBL/GenBank/DDBJ whole genome shotgun (WGS) entry which is preliminary data.</text>
</comment>
<keyword evidence="4" id="KW-0732">Signal</keyword>
<evidence type="ECO:0000256" key="5">
    <source>
        <dbReference type="SAM" id="MobiDB-lite"/>
    </source>
</evidence>
<evidence type="ECO:0000313" key="7">
    <source>
        <dbReference type="Proteomes" id="UP001370490"/>
    </source>
</evidence>
<accession>A0AAN8UZ44</accession>
<dbReference type="Proteomes" id="UP001370490">
    <property type="component" value="Unassembled WGS sequence"/>
</dbReference>
<feature type="region of interest" description="Disordered" evidence="5">
    <location>
        <begin position="151"/>
        <end position="170"/>
    </location>
</feature>
<proteinExistence type="inferred from homology"/>
<protein>
    <recommendedName>
        <fullName evidence="8">RlpA-like protein double-psi beta-barrel domain-containing protein</fullName>
    </recommendedName>
</protein>
<dbReference type="SUPFAM" id="SSF50685">
    <property type="entry name" value="Barwin-like endoglucanases"/>
    <property type="match status" value="2"/>
</dbReference>
<evidence type="ECO:0000313" key="6">
    <source>
        <dbReference type="EMBL" id="KAK6918403.1"/>
    </source>
</evidence>
<dbReference type="Gene3D" id="2.40.40.10">
    <property type="entry name" value="RlpA-like domain"/>
    <property type="match status" value="2"/>
</dbReference>
<dbReference type="GO" id="GO:0005576">
    <property type="term" value="C:extracellular region"/>
    <property type="evidence" value="ECO:0007669"/>
    <property type="project" value="UniProtKB-SubCell"/>
</dbReference>
<gene>
    <name evidence="6" type="ORF">RJ641_016825</name>
</gene>
<dbReference type="AlphaFoldDB" id="A0AAN8UZ44"/>
<dbReference type="EMBL" id="JBAMMX010000022">
    <property type="protein sequence ID" value="KAK6918403.1"/>
    <property type="molecule type" value="Genomic_DNA"/>
</dbReference>
<sequence length="307" mass="33428">MTYRCSPPATLTLNSFEKNGDGGAPSECDNRYHSDDTPVVALSTGWYNHGSRCLKHIKINGNGRSVIAKVVDECDSTMGCDSDHDYQPPCPNYIVDASKAVWEALGVPSDQQGEMEITWSDNSASGALFLIVVFLLSCFLEGKAQTCRPSGAIRGKQPPHGQCNRENDSDHCKQGKLYTTYRCSPPVSSNTKATLTLNSFEKNGDGGAPSECDNQYHSDDDTPVVALSTGWYNHGSRCHKHIRINGNGRSVIAKVVDECDSTMGCDNDHDYQPPCPNNIVDASKAVWEALGVPSDKRGEMDITWSDV</sequence>
<evidence type="ECO:0000256" key="1">
    <source>
        <dbReference type="ARBA" id="ARBA00004613"/>
    </source>
</evidence>
<reference evidence="6 7" key="1">
    <citation type="submission" date="2023-12" db="EMBL/GenBank/DDBJ databases">
        <title>A high-quality genome assembly for Dillenia turbinata (Dilleniales).</title>
        <authorList>
            <person name="Chanderbali A."/>
        </authorList>
    </citation>
    <scope>NUCLEOTIDE SEQUENCE [LARGE SCALE GENOMIC DNA]</scope>
    <source>
        <strain evidence="6">LSX21</strain>
        <tissue evidence="6">Leaf</tissue>
    </source>
</reference>